<sequence>MSTLDLSAGALLVLDGAEWAVELPEPQLGRVRLVDAAGQRRTISMRALLHHPGCRQSTRTPASPTSGPPAGRGRQPATLADLPRHQRDLVALRVAHLLEIETGFRGGDALHAAPGEPRAGFDPAVTTVTQRRRAKAAEFTSMDRAAARVLALDKAGYRTLIRWESRRRRFGPIGCVDARWLRPRGGHPSVGDTVREAVFAVHGESLHRSRMSMRSRERLIHQYVRERHGPHATIEVPSYSTLLRVWREWFGAGGARQRYLRSAATVTSREHVIVHRPGQIVALDTTVLPVKVRETVFGDPVSVHLSLAMDVYTRSLCAFRLTLVSDTAVDVAMMLRDMTMPLPMRQGWGPELEWPYPGLPAAVVAEFAGHRVAALPFFAPETVTTDHGSVYRNHHLVEAQRVLGVNVLPARVLRPTDKNSVERAFGTIRSLLFEQLPGYTGVDVADRGTDPEADMVLTLDQAEHLIATWIVSIWQNRRLGEHAPSWDPAGDHSPNTLFAAAMAQGGFALHIPAPELYYQLLPAHHVAIHRHRGVKIRGLWYDSPALDPYREGPSTRGGRRRGTWQIHRDPRDARTVFFQDPRTHNWHTLPWTGLPPSTDVPAFTDSRVRDMLAAARTAGLTPRTDTELLPVLLDLLGAHVPVSTWPTLTKSARRGITRDITRAETARTDAASAHDTQHGRPRRAENGGTATRSPSAELPVAAGTAHTDRAASQPVQWPRHAHHIATALDADRRRRRIEADTSTTGAELPPRLGAEFSRGNLLLISDTAVEDSVHDEPVSDEGGTGT</sequence>
<keyword evidence="4" id="KW-1185">Reference proteome</keyword>
<evidence type="ECO:0000259" key="2">
    <source>
        <dbReference type="PROSITE" id="PS50994"/>
    </source>
</evidence>
<gene>
    <name evidence="3" type="ORF">SK571_31115</name>
</gene>
<evidence type="ECO:0000313" key="3">
    <source>
        <dbReference type="EMBL" id="MDX8053842.1"/>
    </source>
</evidence>
<feature type="domain" description="Integrase catalytic" evidence="2">
    <location>
        <begin position="273"/>
        <end position="502"/>
    </location>
</feature>
<comment type="caution">
    <text evidence="3">The sequence shown here is derived from an EMBL/GenBank/DDBJ whole genome shotgun (WGS) entry which is preliminary data.</text>
</comment>
<protein>
    <recommendedName>
        <fullName evidence="2">Integrase catalytic domain-containing protein</fullName>
    </recommendedName>
</protein>
<evidence type="ECO:0000313" key="4">
    <source>
        <dbReference type="Proteomes" id="UP001271792"/>
    </source>
</evidence>
<dbReference type="EMBL" id="JAXAVV010000017">
    <property type="protein sequence ID" value="MDX8053842.1"/>
    <property type="molecule type" value="Genomic_DNA"/>
</dbReference>
<dbReference type="InterPro" id="IPR036397">
    <property type="entry name" value="RNaseH_sf"/>
</dbReference>
<dbReference type="InterPro" id="IPR001584">
    <property type="entry name" value="Integrase_cat-core"/>
</dbReference>
<feature type="region of interest" description="Disordered" evidence="1">
    <location>
        <begin position="659"/>
        <end position="717"/>
    </location>
</feature>
<dbReference type="SUPFAM" id="SSF53098">
    <property type="entry name" value="Ribonuclease H-like"/>
    <property type="match status" value="1"/>
</dbReference>
<feature type="compositionally biased region" description="Basic and acidic residues" evidence="1">
    <location>
        <begin position="675"/>
        <end position="685"/>
    </location>
</feature>
<evidence type="ECO:0000256" key="1">
    <source>
        <dbReference type="SAM" id="MobiDB-lite"/>
    </source>
</evidence>
<proteinExistence type="predicted"/>
<organism evidence="3 4">
    <name type="scientific">Lentzea kristufekii</name>
    <dbReference type="NCBI Taxonomy" id="3095430"/>
    <lineage>
        <taxon>Bacteria</taxon>
        <taxon>Bacillati</taxon>
        <taxon>Actinomycetota</taxon>
        <taxon>Actinomycetes</taxon>
        <taxon>Pseudonocardiales</taxon>
        <taxon>Pseudonocardiaceae</taxon>
        <taxon>Lentzea</taxon>
    </lineage>
</organism>
<dbReference type="RefSeq" id="WP_319987640.1">
    <property type="nucleotide sequence ID" value="NZ_JAXAVV010000017.1"/>
</dbReference>
<reference evidence="3 4" key="2">
    <citation type="submission" date="2023-11" db="EMBL/GenBank/DDBJ databases">
        <authorList>
            <person name="Lara A.C."/>
            <person name="Chronakova A."/>
        </authorList>
    </citation>
    <scope>NUCLEOTIDE SEQUENCE [LARGE SCALE GENOMIC DNA]</scope>
    <source>
        <strain evidence="3 4">BCCO 10_0798</strain>
    </source>
</reference>
<feature type="region of interest" description="Disordered" evidence="1">
    <location>
        <begin position="48"/>
        <end position="77"/>
    </location>
</feature>
<accession>A0ABU4TZU9</accession>
<feature type="compositionally biased region" description="Polar residues" evidence="1">
    <location>
        <begin position="55"/>
        <end position="65"/>
    </location>
</feature>
<name>A0ABU4TZU9_9PSEU</name>
<reference evidence="3 4" key="1">
    <citation type="submission" date="2023-11" db="EMBL/GenBank/DDBJ databases">
        <title>Lentzea sokolovensis, sp. nov., Lentzea kristufkii, sp. nov., and Lentzea miocenensis, sp. nov., rare actinobacteria from Sokolov Coal Basin, Miocene lacustrine sediment, Czech Republic.</title>
        <authorList>
            <person name="Lara A."/>
            <person name="Kotroba L."/>
            <person name="Nouioui I."/>
            <person name="Neumann-Schaal M."/>
            <person name="Mast Y."/>
            <person name="Chronakova A."/>
        </authorList>
    </citation>
    <scope>NUCLEOTIDE SEQUENCE [LARGE SCALE GENOMIC DNA]</scope>
    <source>
        <strain evidence="3 4">BCCO 10_0798</strain>
    </source>
</reference>
<dbReference type="Proteomes" id="UP001271792">
    <property type="component" value="Unassembled WGS sequence"/>
</dbReference>
<dbReference type="Gene3D" id="3.30.420.10">
    <property type="entry name" value="Ribonuclease H-like superfamily/Ribonuclease H"/>
    <property type="match status" value="1"/>
</dbReference>
<dbReference type="PROSITE" id="PS50994">
    <property type="entry name" value="INTEGRASE"/>
    <property type="match status" value="1"/>
</dbReference>
<dbReference type="InterPro" id="IPR012337">
    <property type="entry name" value="RNaseH-like_sf"/>
</dbReference>